<evidence type="ECO:0000259" key="1">
    <source>
        <dbReference type="PROSITE" id="PS51186"/>
    </source>
</evidence>
<keyword evidence="3" id="KW-0808">Transferase</keyword>
<dbReference type="GO" id="GO:0016746">
    <property type="term" value="F:acyltransferase activity"/>
    <property type="evidence" value="ECO:0007669"/>
    <property type="project" value="UniProtKB-KW"/>
</dbReference>
<feature type="domain" description="N-acetyltransferase" evidence="2">
    <location>
        <begin position="6"/>
        <end position="93"/>
    </location>
</feature>
<dbReference type="InterPro" id="IPR031165">
    <property type="entry name" value="GNAT_YJDJ"/>
</dbReference>
<keyword evidence="3" id="KW-0012">Acyltransferase</keyword>
<evidence type="ECO:0000313" key="3">
    <source>
        <dbReference type="EMBL" id="MFC5176227.1"/>
    </source>
</evidence>
<accession>A0ABW0BGV0</accession>
<name>A0ABW0BGV0_9ACTN</name>
<dbReference type="SUPFAM" id="SSF55729">
    <property type="entry name" value="Acyl-CoA N-acyltransferases (Nat)"/>
    <property type="match status" value="1"/>
</dbReference>
<dbReference type="InterPro" id="IPR045057">
    <property type="entry name" value="Gcn5-rel_NAT"/>
</dbReference>
<dbReference type="EMBL" id="JBHSKD010000007">
    <property type="protein sequence ID" value="MFC5176227.1"/>
    <property type="molecule type" value="Genomic_DNA"/>
</dbReference>
<gene>
    <name evidence="3" type="ORF">ACFPGP_06060</name>
</gene>
<comment type="caution">
    <text evidence="3">The sequence shown here is derived from an EMBL/GenBank/DDBJ whole genome shotgun (WGS) entry which is preliminary data.</text>
</comment>
<dbReference type="PROSITE" id="PS51186">
    <property type="entry name" value="GNAT"/>
    <property type="match status" value="1"/>
</dbReference>
<organism evidence="3 4">
    <name type="scientific">Nocardioides taihuensis</name>
    <dbReference type="NCBI Taxonomy" id="1835606"/>
    <lineage>
        <taxon>Bacteria</taxon>
        <taxon>Bacillati</taxon>
        <taxon>Actinomycetota</taxon>
        <taxon>Actinomycetes</taxon>
        <taxon>Propionibacteriales</taxon>
        <taxon>Nocardioidaceae</taxon>
        <taxon>Nocardioides</taxon>
    </lineage>
</organism>
<dbReference type="Pfam" id="PF14542">
    <property type="entry name" value="Acetyltransf_CG"/>
    <property type="match status" value="1"/>
</dbReference>
<dbReference type="PANTHER" id="PTHR31435:SF10">
    <property type="entry name" value="BSR4717 PROTEIN"/>
    <property type="match status" value="1"/>
</dbReference>
<reference evidence="4" key="1">
    <citation type="journal article" date="2019" name="Int. J. Syst. Evol. Microbiol.">
        <title>The Global Catalogue of Microorganisms (GCM) 10K type strain sequencing project: providing services to taxonomists for standard genome sequencing and annotation.</title>
        <authorList>
            <consortium name="The Broad Institute Genomics Platform"/>
            <consortium name="The Broad Institute Genome Sequencing Center for Infectious Disease"/>
            <person name="Wu L."/>
            <person name="Ma J."/>
        </authorList>
    </citation>
    <scope>NUCLEOTIDE SEQUENCE [LARGE SCALE GENOMIC DNA]</scope>
    <source>
        <strain evidence="4">DFY41</strain>
    </source>
</reference>
<evidence type="ECO:0000259" key="2">
    <source>
        <dbReference type="PROSITE" id="PS51729"/>
    </source>
</evidence>
<dbReference type="PANTHER" id="PTHR31435">
    <property type="entry name" value="PROTEIN NATD1"/>
    <property type="match status" value="1"/>
</dbReference>
<dbReference type="InterPro" id="IPR000182">
    <property type="entry name" value="GNAT_dom"/>
</dbReference>
<protein>
    <submittedName>
        <fullName evidence="3">GNAT family N-acetyltransferase</fullName>
        <ecNumber evidence="3">2.3.1.-</ecNumber>
    </submittedName>
</protein>
<evidence type="ECO:0000313" key="4">
    <source>
        <dbReference type="Proteomes" id="UP001596087"/>
    </source>
</evidence>
<dbReference type="Gene3D" id="3.40.630.30">
    <property type="match status" value="1"/>
</dbReference>
<dbReference type="PROSITE" id="PS51729">
    <property type="entry name" value="GNAT_YJDJ"/>
    <property type="match status" value="1"/>
</dbReference>
<feature type="domain" description="N-acetyltransferase" evidence="1">
    <location>
        <begin position="1"/>
        <end position="99"/>
    </location>
</feature>
<sequence length="102" mass="11562">MAVTIEDRPDDDRYEARVDGDLAGILTYHRHGRRIALVHTEVPQAWEGQGIAKELAVHALDAARRDGLEVIPSCPYVAEYVRRHPDRYADLVPESRRAEFGL</sequence>
<keyword evidence="4" id="KW-1185">Reference proteome</keyword>
<dbReference type="RefSeq" id="WP_378588280.1">
    <property type="nucleotide sequence ID" value="NZ_JBHSKD010000007.1"/>
</dbReference>
<dbReference type="Proteomes" id="UP001596087">
    <property type="component" value="Unassembled WGS sequence"/>
</dbReference>
<proteinExistence type="predicted"/>
<dbReference type="EC" id="2.3.1.-" evidence="3"/>
<dbReference type="InterPro" id="IPR016181">
    <property type="entry name" value="Acyl_CoA_acyltransferase"/>
</dbReference>